<proteinExistence type="predicted"/>
<dbReference type="PANTHER" id="PTHR35866">
    <property type="entry name" value="PUTATIVE-RELATED"/>
    <property type="match status" value="1"/>
</dbReference>
<reference evidence="1" key="1">
    <citation type="submission" date="2022-11" db="EMBL/GenBank/DDBJ databases">
        <title>The characterization of three novel Bacteroidetes species and genomic analysis of their roles in tidal elemental geochemical cycles.</title>
        <authorList>
            <person name="Ma K.-J."/>
        </authorList>
    </citation>
    <scope>NUCLEOTIDE SEQUENCE</scope>
    <source>
        <strain evidence="1">M415</strain>
    </source>
</reference>
<protein>
    <submittedName>
        <fullName evidence="1">YkgJ family cysteine cluster protein</fullName>
    </submittedName>
</protein>
<dbReference type="EMBL" id="JAPFQP010000004">
    <property type="protein sequence ID" value="MCX2720628.1"/>
    <property type="molecule type" value="Genomic_DNA"/>
</dbReference>
<keyword evidence="2" id="KW-1185">Reference proteome</keyword>
<dbReference type="InterPro" id="IPR005358">
    <property type="entry name" value="Puta_zinc/iron-chelating_dom"/>
</dbReference>
<gene>
    <name evidence="1" type="ORF">OO016_13525</name>
</gene>
<dbReference type="AlphaFoldDB" id="A0AAE3MNG2"/>
<evidence type="ECO:0000313" key="2">
    <source>
        <dbReference type="Proteomes" id="UP001207116"/>
    </source>
</evidence>
<sequence>MEIRLSNLKERAAQTHQENKQFFKKLRKKPPRHLDSLMQELHDEEFERTDCLKCAHCCKTTGPLFTRADIERISRKLRMKPGVFIENYLQVDDEQDYVLQELPCTFLGPDNHCMIYDFRPKACREFPHTDRRNFHQISNLTLKNVAICPAAYQIVENMKARLTNS</sequence>
<evidence type="ECO:0000313" key="1">
    <source>
        <dbReference type="EMBL" id="MCX2720628.1"/>
    </source>
</evidence>
<dbReference type="PANTHER" id="PTHR35866:SF1">
    <property type="entry name" value="YKGJ FAMILY CYSTEINE CLUSTER PROTEIN"/>
    <property type="match status" value="1"/>
</dbReference>
<name>A0AAE3MNG2_9FLAO</name>
<dbReference type="Pfam" id="PF03692">
    <property type="entry name" value="CxxCxxCC"/>
    <property type="match status" value="1"/>
</dbReference>
<dbReference type="RefSeq" id="WP_266015511.1">
    <property type="nucleotide sequence ID" value="NZ_JAPFQP010000004.1"/>
</dbReference>
<organism evidence="1 2">
    <name type="scientific">Lentiprolixibacter aurantiacus</name>
    <dbReference type="NCBI Taxonomy" id="2993939"/>
    <lineage>
        <taxon>Bacteria</taxon>
        <taxon>Pseudomonadati</taxon>
        <taxon>Bacteroidota</taxon>
        <taxon>Flavobacteriia</taxon>
        <taxon>Flavobacteriales</taxon>
        <taxon>Flavobacteriaceae</taxon>
        <taxon>Lentiprolixibacter</taxon>
    </lineage>
</organism>
<comment type="caution">
    <text evidence="1">The sequence shown here is derived from an EMBL/GenBank/DDBJ whole genome shotgun (WGS) entry which is preliminary data.</text>
</comment>
<accession>A0AAE3MNG2</accession>
<dbReference type="Proteomes" id="UP001207116">
    <property type="component" value="Unassembled WGS sequence"/>
</dbReference>